<evidence type="ECO:0000313" key="1">
    <source>
        <dbReference type="EMBL" id="XRJ20040.1"/>
    </source>
</evidence>
<evidence type="ECO:0000313" key="2">
    <source>
        <dbReference type="Proteomes" id="UP000257089"/>
    </source>
</evidence>
<accession>A0ACD5HWR0</accession>
<gene>
    <name evidence="1" type="ORF">DEQ67_001555</name>
</gene>
<reference evidence="1" key="1">
    <citation type="submission" date="2023-10" db="EMBL/GenBank/DDBJ databases">
        <title>A new archaeal virus that suppresses the transcription of host immunity genes.</title>
        <authorList>
            <person name="Turgeman-Grott I."/>
            <person name="Golan N."/>
            <person name="Neri U."/>
            <person name="Naki D."/>
            <person name="Altman N."/>
            <person name="Eizenshtein K."/>
            <person name="Choudhary D."/>
            <person name="Levi R."/>
            <person name="Himani H."/>
            <person name="Reshef L."/>
            <person name="Papke T.R."/>
            <person name="Gophna U."/>
        </authorList>
    </citation>
    <scope>NUCLEOTIDE SEQUENCE</scope>
    <source>
        <strain evidence="1">Atlit-48N</strain>
    </source>
</reference>
<name>A0ACD5HWR0_9EURY</name>
<protein>
    <submittedName>
        <fullName evidence="1">Uncharacterized protein</fullName>
    </submittedName>
</protein>
<organism evidence="1 2">
    <name type="scientific">Haloferax sp. Atlit-48N</name>
    <dbReference type="NCBI Taxonomy" id="2077198"/>
    <lineage>
        <taxon>Archaea</taxon>
        <taxon>Methanobacteriati</taxon>
        <taxon>Methanobacteriota</taxon>
        <taxon>Stenosarchaea group</taxon>
        <taxon>Halobacteria</taxon>
        <taxon>Halobacteriales</taxon>
        <taxon>Haloferacaceae</taxon>
        <taxon>Haloferax</taxon>
    </lineage>
</organism>
<dbReference type="EMBL" id="CP137689">
    <property type="protein sequence ID" value="XRJ20040.1"/>
    <property type="molecule type" value="Genomic_DNA"/>
</dbReference>
<sequence length="124" mass="13928">MHPEVVPPVVIEVVGQLLTSFDNPVPQRASRYVDDRFVGSHPRCGLQVLHAFAKRLRNRRVPSPGFSVGDGESPFPLVVEALEVSRLHVPHFVAAETVESKVESDTSPWVFVLNEREEFLLFRA</sequence>
<dbReference type="Proteomes" id="UP000257089">
    <property type="component" value="Chromosome"/>
</dbReference>
<proteinExistence type="predicted"/>